<organism evidence="2 3">
    <name type="scientific">Lolium multiflorum</name>
    <name type="common">Italian ryegrass</name>
    <name type="synonym">Lolium perenne subsp. multiflorum</name>
    <dbReference type="NCBI Taxonomy" id="4521"/>
    <lineage>
        <taxon>Eukaryota</taxon>
        <taxon>Viridiplantae</taxon>
        <taxon>Streptophyta</taxon>
        <taxon>Embryophyta</taxon>
        <taxon>Tracheophyta</taxon>
        <taxon>Spermatophyta</taxon>
        <taxon>Magnoliopsida</taxon>
        <taxon>Liliopsida</taxon>
        <taxon>Poales</taxon>
        <taxon>Poaceae</taxon>
        <taxon>BOP clade</taxon>
        <taxon>Pooideae</taxon>
        <taxon>Poodae</taxon>
        <taxon>Poeae</taxon>
        <taxon>Poeae Chloroplast Group 2 (Poeae type)</taxon>
        <taxon>Loliodinae</taxon>
        <taxon>Loliinae</taxon>
        <taxon>Lolium</taxon>
    </lineage>
</organism>
<dbReference type="EMBL" id="JAUUTY010000003">
    <property type="protein sequence ID" value="KAK1664310.1"/>
    <property type="molecule type" value="Genomic_DNA"/>
</dbReference>
<protein>
    <submittedName>
        <fullName evidence="2">Uncharacterized protein</fullName>
    </submittedName>
</protein>
<accession>A0AAD8SUS7</accession>
<comment type="caution">
    <text evidence="2">The sequence shown here is derived from an EMBL/GenBank/DDBJ whole genome shotgun (WGS) entry which is preliminary data.</text>
</comment>
<keyword evidence="1" id="KW-0175">Coiled coil</keyword>
<evidence type="ECO:0000256" key="1">
    <source>
        <dbReference type="SAM" id="Coils"/>
    </source>
</evidence>
<evidence type="ECO:0000313" key="3">
    <source>
        <dbReference type="Proteomes" id="UP001231189"/>
    </source>
</evidence>
<evidence type="ECO:0000313" key="2">
    <source>
        <dbReference type="EMBL" id="KAK1664310.1"/>
    </source>
</evidence>
<proteinExistence type="predicted"/>
<keyword evidence="3" id="KW-1185">Reference proteome</keyword>
<feature type="coiled-coil region" evidence="1">
    <location>
        <begin position="54"/>
        <end position="88"/>
    </location>
</feature>
<name>A0AAD8SUS7_LOLMU</name>
<dbReference type="AlphaFoldDB" id="A0AAD8SUS7"/>
<sequence length="95" mass="10302">MSLLAGIPESSTTPASGLDLLRTADTAKNADSHQPLMRDLINVGTQFIGFCDEAETLREALRQAEERADALEAKLKSSEAAREKAEKEAARFLVL</sequence>
<gene>
    <name evidence="2" type="ORF">QYE76_052469</name>
</gene>
<reference evidence="2" key="1">
    <citation type="submission" date="2023-07" db="EMBL/GenBank/DDBJ databases">
        <title>A chromosome-level genome assembly of Lolium multiflorum.</title>
        <authorList>
            <person name="Chen Y."/>
            <person name="Copetti D."/>
            <person name="Kolliker R."/>
            <person name="Studer B."/>
        </authorList>
    </citation>
    <scope>NUCLEOTIDE SEQUENCE</scope>
    <source>
        <strain evidence="2">02402/16</strain>
        <tissue evidence="2">Leaf</tissue>
    </source>
</reference>
<dbReference type="Proteomes" id="UP001231189">
    <property type="component" value="Unassembled WGS sequence"/>
</dbReference>